<feature type="region of interest" description="Disordered" evidence="1">
    <location>
        <begin position="245"/>
        <end position="269"/>
    </location>
</feature>
<dbReference type="GO" id="GO:0003743">
    <property type="term" value="F:translation initiation factor activity"/>
    <property type="evidence" value="ECO:0007669"/>
    <property type="project" value="UniProtKB-KW"/>
</dbReference>
<evidence type="ECO:0000256" key="1">
    <source>
        <dbReference type="SAM" id="MobiDB-lite"/>
    </source>
</evidence>
<evidence type="ECO:0000313" key="3">
    <source>
        <dbReference type="EMBL" id="KFM59180.1"/>
    </source>
</evidence>
<reference evidence="3 4" key="1">
    <citation type="submission" date="2013-11" db="EMBL/GenBank/DDBJ databases">
        <title>Genome sequencing of Stegodyphus mimosarum.</title>
        <authorList>
            <person name="Bechsgaard J."/>
        </authorList>
    </citation>
    <scope>NUCLEOTIDE SEQUENCE [LARGE SCALE GENOMIC DNA]</scope>
</reference>
<feature type="chain" id="PRO_5001829241" evidence="2">
    <location>
        <begin position="21"/>
        <end position="269"/>
    </location>
</feature>
<accession>A0A087T241</accession>
<dbReference type="OMA" id="MPPHHEP"/>
<protein>
    <submittedName>
        <fullName evidence="3">Translation initiation factor IF-2</fullName>
    </submittedName>
</protein>
<proteinExistence type="predicted"/>
<keyword evidence="3" id="KW-0648">Protein biosynthesis</keyword>
<keyword evidence="3" id="KW-0396">Initiation factor</keyword>
<dbReference type="EMBL" id="KK113036">
    <property type="protein sequence ID" value="KFM59180.1"/>
    <property type="molecule type" value="Genomic_DNA"/>
</dbReference>
<dbReference type="AlphaFoldDB" id="A0A087T241"/>
<name>A0A087T241_STEMI</name>
<sequence>MTSKVYYLLFLELLFRSSSGFYFGIPANNRNDKQIIYQTPGNTNRFERQMPPHHEPDAVIINVGGNQPGIPGGYPSFDIPNGPDVYGRPQGPPVFGMPGRPNVFGGPRGPGIFGIPGGRGGPGVFGIPNGQNGPGLFGIPNGQSIPGVFGNPGGPGQPGNPNMFGAPGVQGFGWGFAGERLPMPNGGETFLTPSGVTRSLDGFVPRGFLPTGAGGMVPGESAFIPFQPGNVGIPGGIIPRPEIYGGTGGREVHDDPIADPFPLIDKSSR</sequence>
<gene>
    <name evidence="3" type="ORF">X975_12403</name>
</gene>
<evidence type="ECO:0000256" key="2">
    <source>
        <dbReference type="SAM" id="SignalP"/>
    </source>
</evidence>
<dbReference type="Proteomes" id="UP000054359">
    <property type="component" value="Unassembled WGS sequence"/>
</dbReference>
<keyword evidence="2" id="KW-0732">Signal</keyword>
<feature type="non-terminal residue" evidence="3">
    <location>
        <position position="269"/>
    </location>
</feature>
<keyword evidence="4" id="KW-1185">Reference proteome</keyword>
<organism evidence="3 4">
    <name type="scientific">Stegodyphus mimosarum</name>
    <name type="common">African social velvet spider</name>
    <dbReference type="NCBI Taxonomy" id="407821"/>
    <lineage>
        <taxon>Eukaryota</taxon>
        <taxon>Metazoa</taxon>
        <taxon>Ecdysozoa</taxon>
        <taxon>Arthropoda</taxon>
        <taxon>Chelicerata</taxon>
        <taxon>Arachnida</taxon>
        <taxon>Araneae</taxon>
        <taxon>Araneomorphae</taxon>
        <taxon>Entelegynae</taxon>
        <taxon>Eresoidea</taxon>
        <taxon>Eresidae</taxon>
        <taxon>Stegodyphus</taxon>
    </lineage>
</organism>
<evidence type="ECO:0000313" key="4">
    <source>
        <dbReference type="Proteomes" id="UP000054359"/>
    </source>
</evidence>
<dbReference type="OrthoDB" id="6437708at2759"/>
<feature type="signal peptide" evidence="2">
    <location>
        <begin position="1"/>
        <end position="20"/>
    </location>
</feature>